<reference evidence="5" key="1">
    <citation type="submission" date="2020-12" db="EMBL/GenBank/DDBJ databases">
        <title>WGS assembly of Carya illinoinensis cv. Pawnee.</title>
        <authorList>
            <person name="Platts A."/>
            <person name="Shu S."/>
            <person name="Wright S."/>
            <person name="Barry K."/>
            <person name="Edger P."/>
            <person name="Pires J.C."/>
            <person name="Schmutz J."/>
        </authorList>
    </citation>
    <scope>NUCLEOTIDE SEQUENCE</scope>
    <source>
        <tissue evidence="5">Leaf</tissue>
    </source>
</reference>
<evidence type="ECO:0000256" key="1">
    <source>
        <dbReference type="ARBA" id="ARBA00004141"/>
    </source>
</evidence>
<comment type="caution">
    <text evidence="5">The sequence shown here is derived from an EMBL/GenBank/DDBJ whole genome shotgun (WGS) entry which is preliminary data.</text>
</comment>
<proteinExistence type="predicted"/>
<keyword evidence="2" id="KW-0812">Transmembrane</keyword>
<evidence type="ECO:0000256" key="3">
    <source>
        <dbReference type="ARBA" id="ARBA00022989"/>
    </source>
</evidence>
<evidence type="ECO:0000256" key="2">
    <source>
        <dbReference type="ARBA" id="ARBA00022692"/>
    </source>
</evidence>
<dbReference type="GO" id="GO:0016020">
    <property type="term" value="C:membrane"/>
    <property type="evidence" value="ECO:0007669"/>
    <property type="project" value="UniProtKB-SubCell"/>
</dbReference>
<keyword evidence="4" id="KW-0472">Membrane</keyword>
<evidence type="ECO:0000256" key="4">
    <source>
        <dbReference type="ARBA" id="ARBA00023136"/>
    </source>
</evidence>
<protein>
    <submittedName>
        <fullName evidence="5">Uncharacterized protein</fullName>
    </submittedName>
</protein>
<comment type="subcellular location">
    <subcellularLocation>
        <location evidence="1">Membrane</location>
        <topology evidence="1">Multi-pass membrane protein</topology>
    </subcellularLocation>
</comment>
<sequence>MASITIIGPCRITCSSHHVTKKKQPQSAWARSLGPKHVTYVVTPDLEGRKGFNMAEQHLKSPLHIDKSKNAKDEVESGLKLEHSASRFTDERWKHGTWDLNMFVNDGKMNWDEVIVAARRRKFLELYPEALTNEEPVLFRTSIIPWWAWQSRSHLPEAELLNGRAAMVGFFMSYLVDALTGLDVVGQIGNFICKARLLVTLIGMMVFRRTQDATFYDKQWQASWQDNKSASTVASEQIGKNS</sequence>
<name>A0A8T1Q0R4_CARIL</name>
<dbReference type="Proteomes" id="UP000811609">
    <property type="component" value="Chromosome 7"/>
</dbReference>
<keyword evidence="6" id="KW-1185">Reference proteome</keyword>
<dbReference type="PANTHER" id="PTHR14154">
    <property type="entry name" value="UPF0041 BRAIN PROTEIN 44-RELATED"/>
    <property type="match status" value="1"/>
</dbReference>
<dbReference type="EMBL" id="CM031815">
    <property type="protein sequence ID" value="KAG6649005.1"/>
    <property type="molecule type" value="Genomic_DNA"/>
</dbReference>
<accession>A0A8T1Q0R4</accession>
<gene>
    <name evidence="5" type="ORF">CIPAW_07G183000</name>
</gene>
<evidence type="ECO:0000313" key="6">
    <source>
        <dbReference type="Proteomes" id="UP000811609"/>
    </source>
</evidence>
<evidence type="ECO:0000313" key="5">
    <source>
        <dbReference type="EMBL" id="KAG6649005.1"/>
    </source>
</evidence>
<keyword evidence="3" id="KW-1133">Transmembrane helix</keyword>
<organism evidence="5 6">
    <name type="scientific">Carya illinoinensis</name>
    <name type="common">Pecan</name>
    <dbReference type="NCBI Taxonomy" id="32201"/>
    <lineage>
        <taxon>Eukaryota</taxon>
        <taxon>Viridiplantae</taxon>
        <taxon>Streptophyta</taxon>
        <taxon>Embryophyta</taxon>
        <taxon>Tracheophyta</taxon>
        <taxon>Spermatophyta</taxon>
        <taxon>Magnoliopsida</taxon>
        <taxon>eudicotyledons</taxon>
        <taxon>Gunneridae</taxon>
        <taxon>Pentapetalae</taxon>
        <taxon>rosids</taxon>
        <taxon>fabids</taxon>
        <taxon>Fagales</taxon>
        <taxon>Juglandaceae</taxon>
        <taxon>Carya</taxon>
    </lineage>
</organism>
<dbReference type="AlphaFoldDB" id="A0A8T1Q0R4"/>